<dbReference type="Pfam" id="PF26215">
    <property type="entry name" value="HTH_animal"/>
    <property type="match status" value="1"/>
</dbReference>
<dbReference type="PANTHER" id="PTHR21301:SF10">
    <property type="entry name" value="REVERSE TRANSCRIPTASE DOMAIN-CONTAINING PROTEIN"/>
    <property type="match status" value="1"/>
</dbReference>
<sequence length="192" mass="22573">MFHFLDVHLTRNADNSLKRSIYKKPTWNGQFINFQSFVPLSRKRNLVYTLSSRIRKICSEEVAEELRNLRKTLIENGFPLRFIDKNLKSKKISEKVHSIPKKILLLNLEFKGDIEAEILRKRVSKSLRKPYFAASLRLTFSCKKLFSQNAKDKLLHWATSTCMYQLTCSCGAEYVGHTMRRLEKRACEHYPV</sequence>
<evidence type="ECO:0000259" key="1">
    <source>
        <dbReference type="Pfam" id="PF26215"/>
    </source>
</evidence>
<feature type="domain" description="Helix-turn-helix" evidence="1">
    <location>
        <begin position="30"/>
        <end position="87"/>
    </location>
</feature>
<accession>A0AA85ITY6</accession>
<organism evidence="2 3">
    <name type="scientific">Trichobilharzia regenti</name>
    <name type="common">Nasal bird schistosome</name>
    <dbReference type="NCBI Taxonomy" id="157069"/>
    <lineage>
        <taxon>Eukaryota</taxon>
        <taxon>Metazoa</taxon>
        <taxon>Spiralia</taxon>
        <taxon>Lophotrochozoa</taxon>
        <taxon>Platyhelminthes</taxon>
        <taxon>Trematoda</taxon>
        <taxon>Digenea</taxon>
        <taxon>Strigeidida</taxon>
        <taxon>Schistosomatoidea</taxon>
        <taxon>Schistosomatidae</taxon>
        <taxon>Trichobilharzia</taxon>
    </lineage>
</organism>
<reference evidence="2" key="1">
    <citation type="submission" date="2022-06" db="EMBL/GenBank/DDBJ databases">
        <authorList>
            <person name="Berger JAMES D."/>
            <person name="Berger JAMES D."/>
        </authorList>
    </citation>
    <scope>NUCLEOTIDE SEQUENCE [LARGE SCALE GENOMIC DNA]</scope>
</reference>
<proteinExistence type="predicted"/>
<dbReference type="Proteomes" id="UP000050795">
    <property type="component" value="Unassembled WGS sequence"/>
</dbReference>
<keyword evidence="2" id="KW-1185">Reference proteome</keyword>
<dbReference type="AlphaFoldDB" id="A0AA85ITY6"/>
<evidence type="ECO:0000313" key="3">
    <source>
        <dbReference type="WBParaSite" id="TREG1_121610.1"/>
    </source>
</evidence>
<protein>
    <recommendedName>
        <fullName evidence="1">Helix-turn-helix domain-containing protein</fullName>
    </recommendedName>
</protein>
<evidence type="ECO:0000313" key="2">
    <source>
        <dbReference type="Proteomes" id="UP000050795"/>
    </source>
</evidence>
<dbReference type="WBParaSite" id="TREG1_121610.1">
    <property type="protein sequence ID" value="TREG1_121610.1"/>
    <property type="gene ID" value="TREG1_121610"/>
</dbReference>
<dbReference type="PANTHER" id="PTHR21301">
    <property type="entry name" value="REVERSE TRANSCRIPTASE"/>
    <property type="match status" value="1"/>
</dbReference>
<name>A0AA85ITY6_TRIRE</name>
<reference evidence="3" key="2">
    <citation type="submission" date="2023-11" db="UniProtKB">
        <authorList>
            <consortium name="WormBaseParasite"/>
        </authorList>
    </citation>
    <scope>IDENTIFICATION</scope>
</reference>
<dbReference type="InterPro" id="IPR058912">
    <property type="entry name" value="HTH_animal"/>
</dbReference>